<organism evidence="6 7">
    <name type="scientific">Methylobacterium pseudosasicola</name>
    <dbReference type="NCBI Taxonomy" id="582667"/>
    <lineage>
        <taxon>Bacteria</taxon>
        <taxon>Pseudomonadati</taxon>
        <taxon>Pseudomonadota</taxon>
        <taxon>Alphaproteobacteria</taxon>
        <taxon>Hyphomicrobiales</taxon>
        <taxon>Methylobacteriaceae</taxon>
        <taxon>Methylobacterium</taxon>
    </lineage>
</organism>
<name>A0A1I4RKX2_9HYPH</name>
<dbReference type="InterPro" id="IPR028098">
    <property type="entry name" value="Glyco_trans_4-like_N"/>
</dbReference>
<evidence type="ECO:0000256" key="1">
    <source>
        <dbReference type="ARBA" id="ARBA00006739"/>
    </source>
</evidence>
<accession>A0A1I4RKX2</accession>
<dbReference type="SUPFAM" id="SSF53448">
    <property type="entry name" value="Nucleotide-diphospho-sugar transferases"/>
    <property type="match status" value="1"/>
</dbReference>
<dbReference type="Pfam" id="PF00535">
    <property type="entry name" value="Glycos_transf_2"/>
    <property type="match status" value="1"/>
</dbReference>
<dbReference type="Proteomes" id="UP000199048">
    <property type="component" value="Unassembled WGS sequence"/>
</dbReference>
<feature type="domain" description="Glycosyltransferase 2-like" evidence="4">
    <location>
        <begin position="616"/>
        <end position="724"/>
    </location>
</feature>
<keyword evidence="2" id="KW-0328">Glycosyltransferase</keyword>
<proteinExistence type="inferred from homology"/>
<dbReference type="InterPro" id="IPR001173">
    <property type="entry name" value="Glyco_trans_2-like"/>
</dbReference>
<keyword evidence="3 6" id="KW-0808">Transferase</keyword>
<dbReference type="Pfam" id="PF13439">
    <property type="entry name" value="Glyco_transf_4"/>
    <property type="match status" value="1"/>
</dbReference>
<comment type="similarity">
    <text evidence="1">Belongs to the glycosyltransferase 2 family.</text>
</comment>
<reference evidence="7" key="1">
    <citation type="submission" date="2016-10" db="EMBL/GenBank/DDBJ databases">
        <authorList>
            <person name="Varghese N."/>
            <person name="Submissions S."/>
        </authorList>
    </citation>
    <scope>NUCLEOTIDE SEQUENCE [LARGE SCALE GENOMIC DNA]</scope>
    <source>
        <strain evidence="7">BL36</strain>
    </source>
</reference>
<dbReference type="PANTHER" id="PTHR43179">
    <property type="entry name" value="RHAMNOSYLTRANSFERASE WBBL"/>
    <property type="match status" value="1"/>
</dbReference>
<evidence type="ECO:0000259" key="4">
    <source>
        <dbReference type="Pfam" id="PF00535"/>
    </source>
</evidence>
<evidence type="ECO:0000313" key="6">
    <source>
        <dbReference type="EMBL" id="SFM52834.1"/>
    </source>
</evidence>
<feature type="domain" description="Glycosyltransferase subfamily 4-like N-terminal" evidence="5">
    <location>
        <begin position="905"/>
        <end position="1085"/>
    </location>
</feature>
<dbReference type="PANTHER" id="PTHR43179:SF12">
    <property type="entry name" value="GALACTOFURANOSYLTRANSFERASE GLFT2"/>
    <property type="match status" value="1"/>
</dbReference>
<dbReference type="GO" id="GO:0016757">
    <property type="term" value="F:glycosyltransferase activity"/>
    <property type="evidence" value="ECO:0007669"/>
    <property type="project" value="UniProtKB-KW"/>
</dbReference>
<dbReference type="InterPro" id="IPR029044">
    <property type="entry name" value="Nucleotide-diphossugar_trans"/>
</dbReference>
<dbReference type="SUPFAM" id="SSF53756">
    <property type="entry name" value="UDP-Glycosyltransferase/glycogen phosphorylase"/>
    <property type="match status" value="1"/>
</dbReference>
<dbReference type="EMBL" id="FOTK01000036">
    <property type="protein sequence ID" value="SFM52834.1"/>
    <property type="molecule type" value="Genomic_DNA"/>
</dbReference>
<keyword evidence="7" id="KW-1185">Reference proteome</keyword>
<dbReference type="Gene3D" id="3.90.550.10">
    <property type="entry name" value="Spore Coat Polysaccharide Biosynthesis Protein SpsA, Chain A"/>
    <property type="match status" value="1"/>
</dbReference>
<sequence>MRRRESGALKTLYGLYHSWAGSAGARSTRNPLIRLAASGGLPPANDLASAAEQIVALEPYVDLGFYASWYGITVDPVRDYLTVGWREGRDPRPDFCTADYLAARPYLARAGINPFLHWVTAQRAKGGTLPRPDTRQAERLARRLVDGAFYLAHNPDLQAAGVDPAAHYMASGWREGREPSPRFDTLAYCLTRGISYATQNPLVHYVLYGGPARPDPEDLVTLQAKTLAPYFDAAYYQEGLDEREAQDLSEASDAKLLRSYVQGGWRAMRSSPRQDFDPVGFVQARAGSQAVIGDPFFRYVAETLLSGGTPFSSEDQPKFPAVDEAWYRATYPDARGLPPYVHFSRAGWRELRDPDPRHSTLDALLHVCGLRPARPPVEDTGWLGAISRMSLDRLASLDLQAELAALHFDHAFYRQRYGLAKDADAVRDYCTTGWRRGRNPRPDFNSWAYRAHRPYVEATGIAPFIHHLATALLRGTDLSGDAFDPGYGTPPAEEDADLLEQARLIEPYFDAAWYLKRYPDTRGFENGPAIHFLSHGQEEDRDPSKTFSTRFYRRAYGHLFAPGESPFLHYVRTGRAAGLMGCPEDLGSWPPMEAPEPRDWDDLPRALTLAQARVVVIMPVYKGRGETLRAIHACLAAPQKTPFTLLAVNDRSPDPQLTADLAELAGRGLFHLVENQNNLGFVRSVNRGLSLRQGKAVVLLNSDAQVFGDWLDRLVAHAETAEADGRPPVGSVTPLSNNATICSYPRFNANNTMALEIPRPELDQAAKDLNRSRSVEVPTGVGFCMYMTAQALDAVGTLDEIAFGKGYGEENDWCMRARKAGFSNLLAEDVYVYHAGQISFGLDPGGEYDQGQAALLAKHPDYPALVGQFVQADPGRRGRARLDLYRLARHFHGRAVLFVTHSWGGGIQRHIDDMIARLKAEGTAVVLLSVDRARNIQVNVSYRSREFVYLPSLDSLYLPRDADELAAFVEQLAPLLIHVHSLAGLRWNAARALMDLVSGAGRPYAWTLHDFSPVCHRNHLVMPDGRYCGLAPVSLCRDCLAADADGYEEPDPEERRATFGRFLAGAARVFAPSADTAARIEAVYPDLAITVRPHVEHDRSVRSTALRRPGRLRRVAVLSGISMPEGGLLLQALAADACTRDLALRFAIVGFSDPALKDGLERAGVTETGRYSTDDPTLDRVARAALQIAETGQRWEDEEILDLLPMASADLILLPAIWPETYAYTLTQGLQTGLPVVTFDLGAQGDRLRTYPNGHVLPYALTNDPAALNDRLLALDISTGREPSVPIQAAEYDDLMRDYYALTA</sequence>
<evidence type="ECO:0000259" key="5">
    <source>
        <dbReference type="Pfam" id="PF13439"/>
    </source>
</evidence>
<gene>
    <name evidence="6" type="ORF">SAMN05192568_103634</name>
</gene>
<evidence type="ECO:0000256" key="2">
    <source>
        <dbReference type="ARBA" id="ARBA00022676"/>
    </source>
</evidence>
<dbReference type="Gene3D" id="3.40.50.2000">
    <property type="entry name" value="Glycogen Phosphorylase B"/>
    <property type="match status" value="2"/>
</dbReference>
<evidence type="ECO:0000313" key="7">
    <source>
        <dbReference type="Proteomes" id="UP000199048"/>
    </source>
</evidence>
<evidence type="ECO:0000256" key="3">
    <source>
        <dbReference type="ARBA" id="ARBA00022679"/>
    </source>
</evidence>
<protein>
    <submittedName>
        <fullName evidence="6">Glycosyltransferase, GT2 family</fullName>
    </submittedName>
</protein>
<dbReference type="STRING" id="582667.SAMN05192568_103634"/>